<accession>A0ABY1KCY7</accession>
<dbReference type="PANTHER" id="PTHR43280:SF30">
    <property type="entry name" value="MMSAB OPERON REGULATORY PROTEIN"/>
    <property type="match status" value="1"/>
</dbReference>
<evidence type="ECO:0000256" key="1">
    <source>
        <dbReference type="ARBA" id="ARBA00023015"/>
    </source>
</evidence>
<dbReference type="EMBL" id="FTNK01000024">
    <property type="protein sequence ID" value="SIR62612.1"/>
    <property type="molecule type" value="Genomic_DNA"/>
</dbReference>
<dbReference type="PROSITE" id="PS00041">
    <property type="entry name" value="HTH_ARAC_FAMILY_1"/>
    <property type="match status" value="1"/>
</dbReference>
<dbReference type="Gene3D" id="2.60.120.280">
    <property type="entry name" value="Regulatory protein AraC"/>
    <property type="match status" value="1"/>
</dbReference>
<dbReference type="Proteomes" id="UP000186666">
    <property type="component" value="Unassembled WGS sequence"/>
</dbReference>
<evidence type="ECO:0000256" key="3">
    <source>
        <dbReference type="ARBA" id="ARBA00023163"/>
    </source>
</evidence>
<evidence type="ECO:0000313" key="6">
    <source>
        <dbReference type="Proteomes" id="UP000186666"/>
    </source>
</evidence>
<keyword evidence="6" id="KW-1185">Reference proteome</keyword>
<dbReference type="RefSeq" id="WP_244556061.1">
    <property type="nucleotide sequence ID" value="NZ_FTNK01000024.1"/>
</dbReference>
<gene>
    <name evidence="5" type="ORF">SAMN05421578_12419</name>
</gene>
<dbReference type="SUPFAM" id="SSF51215">
    <property type="entry name" value="Regulatory protein AraC"/>
    <property type="match status" value="1"/>
</dbReference>
<evidence type="ECO:0000313" key="5">
    <source>
        <dbReference type="EMBL" id="SIR62612.1"/>
    </source>
</evidence>
<dbReference type="InterPro" id="IPR009057">
    <property type="entry name" value="Homeodomain-like_sf"/>
</dbReference>
<dbReference type="GO" id="GO:0003677">
    <property type="term" value="F:DNA binding"/>
    <property type="evidence" value="ECO:0007669"/>
    <property type="project" value="UniProtKB-KW"/>
</dbReference>
<dbReference type="InterPro" id="IPR003313">
    <property type="entry name" value="AraC-bd"/>
</dbReference>
<evidence type="ECO:0000259" key="4">
    <source>
        <dbReference type="PROSITE" id="PS01124"/>
    </source>
</evidence>
<reference evidence="5 6" key="1">
    <citation type="submission" date="2017-01" db="EMBL/GenBank/DDBJ databases">
        <authorList>
            <person name="Varghese N."/>
            <person name="Submissions S."/>
        </authorList>
    </citation>
    <scope>NUCLEOTIDE SEQUENCE [LARGE SCALE GENOMIC DNA]</scope>
    <source>
        <strain evidence="5 6">ATCC 23464</strain>
    </source>
</reference>
<dbReference type="Pfam" id="PF12833">
    <property type="entry name" value="HTH_18"/>
    <property type="match status" value="1"/>
</dbReference>
<dbReference type="SMART" id="SM00342">
    <property type="entry name" value="HTH_ARAC"/>
    <property type="match status" value="1"/>
</dbReference>
<dbReference type="Pfam" id="PF02311">
    <property type="entry name" value="AraC_binding"/>
    <property type="match status" value="1"/>
</dbReference>
<proteinExistence type="predicted"/>
<feature type="domain" description="HTH araC/xylS-type" evidence="4">
    <location>
        <begin position="197"/>
        <end position="296"/>
    </location>
</feature>
<comment type="caution">
    <text evidence="5">The sequence shown here is derived from an EMBL/GenBank/DDBJ whole genome shotgun (WGS) entry which is preliminary data.</text>
</comment>
<dbReference type="PANTHER" id="PTHR43280">
    <property type="entry name" value="ARAC-FAMILY TRANSCRIPTIONAL REGULATOR"/>
    <property type="match status" value="1"/>
</dbReference>
<name>A0ABY1KCY7_9BACL</name>
<keyword evidence="2 5" id="KW-0238">DNA-binding</keyword>
<sequence length="300" mass="34294">MSNEEKSIRSMNHTSDHYKFTVMNNTQPAQGELSLLFSGEGKPVPGHANGPSVHNYYLVHTVISGRGRFELCGQRYTCTKGDTFIIFPDELFTYIADETEPWHYMWVAFKGHISEHLLLSLGFSPSHPIVRIDDIRPLTSLYRKIRATFELTPYPELADLEAGGLLRVFLKELGQNNVGKLAFHSLANVPDIERQINQAVRWLSYQYAQQISIEELARSLGYHRTHLSKMFKQVTGLSPMQFLLKVRMERAKELLSGQIHLSINQVAFSVGYTDALYFSKQFRKTFSCSPSEYRMLALGH</sequence>
<dbReference type="CDD" id="cd06986">
    <property type="entry name" value="cupin_MmsR-like_N"/>
    <property type="match status" value="1"/>
</dbReference>
<dbReference type="InterPro" id="IPR020449">
    <property type="entry name" value="Tscrpt_reg_AraC-type_HTH"/>
</dbReference>
<keyword evidence="1" id="KW-0805">Transcription regulation</keyword>
<dbReference type="SUPFAM" id="SSF46689">
    <property type="entry name" value="Homeodomain-like"/>
    <property type="match status" value="2"/>
</dbReference>
<dbReference type="PROSITE" id="PS01124">
    <property type="entry name" value="HTH_ARAC_FAMILY_2"/>
    <property type="match status" value="1"/>
</dbReference>
<dbReference type="InterPro" id="IPR018062">
    <property type="entry name" value="HTH_AraC-typ_CS"/>
</dbReference>
<evidence type="ECO:0000256" key="2">
    <source>
        <dbReference type="ARBA" id="ARBA00023125"/>
    </source>
</evidence>
<dbReference type="InterPro" id="IPR018060">
    <property type="entry name" value="HTH_AraC"/>
</dbReference>
<dbReference type="PRINTS" id="PR00032">
    <property type="entry name" value="HTHARAC"/>
</dbReference>
<dbReference type="Gene3D" id="1.10.10.60">
    <property type="entry name" value="Homeodomain-like"/>
    <property type="match status" value="2"/>
</dbReference>
<protein>
    <submittedName>
        <fullName evidence="5">AraC-type DNA-binding protein</fullName>
    </submittedName>
</protein>
<keyword evidence="3" id="KW-0804">Transcription</keyword>
<dbReference type="InterPro" id="IPR037923">
    <property type="entry name" value="HTH-like"/>
</dbReference>
<organism evidence="5 6">
    <name type="scientific">Paenibacillus macquariensis</name>
    <dbReference type="NCBI Taxonomy" id="948756"/>
    <lineage>
        <taxon>Bacteria</taxon>
        <taxon>Bacillati</taxon>
        <taxon>Bacillota</taxon>
        <taxon>Bacilli</taxon>
        <taxon>Bacillales</taxon>
        <taxon>Paenibacillaceae</taxon>
        <taxon>Paenibacillus</taxon>
    </lineage>
</organism>